<sequence length="166" mass="19014">MMDPVTKINIVQAISAILIPNFGEVLILLGYKQYYNDKDVIVLPKWTMSNAAFTMAWISLYSLIGYSSFLIIKYGNTEHKLHKITKISLVLFGMTVALSWSWRFVLFISKNIIMAWVLAIILDLVAILTVIVFFLIKPTVSSLLLPYIIWLMFNTLFNFALISLNK</sequence>
<dbReference type="Proteomes" id="UP001152888">
    <property type="component" value="Unassembled WGS sequence"/>
</dbReference>
<keyword evidence="8" id="KW-1185">Reference proteome</keyword>
<dbReference type="PANTHER" id="PTHR10057">
    <property type="entry name" value="PERIPHERAL-TYPE BENZODIAZEPINE RECEPTOR"/>
    <property type="match status" value="1"/>
</dbReference>
<comment type="caution">
    <text evidence="7">The sequence shown here is derived from an EMBL/GenBank/DDBJ whole genome shotgun (WGS) entry which is preliminary data.</text>
</comment>
<dbReference type="GO" id="GO:0033013">
    <property type="term" value="P:tetrapyrrole metabolic process"/>
    <property type="evidence" value="ECO:0007669"/>
    <property type="project" value="UniProtKB-ARBA"/>
</dbReference>
<proteinExistence type="inferred from homology"/>
<evidence type="ECO:0000256" key="3">
    <source>
        <dbReference type="ARBA" id="ARBA00022692"/>
    </source>
</evidence>
<dbReference type="AlphaFoldDB" id="A0A9P0KCK4"/>
<comment type="subcellular location">
    <subcellularLocation>
        <location evidence="1">Membrane</location>
        <topology evidence="1">Multi-pass membrane protein</topology>
    </subcellularLocation>
</comment>
<dbReference type="CDD" id="cd15904">
    <property type="entry name" value="TSPO_MBR"/>
    <property type="match status" value="1"/>
</dbReference>
<evidence type="ECO:0000313" key="7">
    <source>
        <dbReference type="EMBL" id="CAH1968070.1"/>
    </source>
</evidence>
<accession>A0A9P0KCK4</accession>
<name>A0A9P0KCK4_ACAOB</name>
<dbReference type="Gene3D" id="1.20.1260.100">
    <property type="entry name" value="TspO/MBR protein"/>
    <property type="match status" value="1"/>
</dbReference>
<keyword evidence="5 6" id="KW-0472">Membrane</keyword>
<evidence type="ECO:0000256" key="4">
    <source>
        <dbReference type="ARBA" id="ARBA00022989"/>
    </source>
</evidence>
<evidence type="ECO:0000256" key="2">
    <source>
        <dbReference type="ARBA" id="ARBA00007524"/>
    </source>
</evidence>
<evidence type="ECO:0000256" key="1">
    <source>
        <dbReference type="ARBA" id="ARBA00004141"/>
    </source>
</evidence>
<dbReference type="PANTHER" id="PTHR10057:SF0">
    <property type="entry name" value="TRANSLOCATOR PROTEIN"/>
    <property type="match status" value="1"/>
</dbReference>
<feature type="transmembrane region" description="Helical" evidence="6">
    <location>
        <begin position="114"/>
        <end position="136"/>
    </location>
</feature>
<dbReference type="GO" id="GO:0016020">
    <property type="term" value="C:membrane"/>
    <property type="evidence" value="ECO:0007669"/>
    <property type="project" value="UniProtKB-SubCell"/>
</dbReference>
<dbReference type="InterPro" id="IPR038330">
    <property type="entry name" value="TspO/MBR-related_sf"/>
</dbReference>
<dbReference type="EMBL" id="CAKOFQ010006750">
    <property type="protein sequence ID" value="CAH1968070.1"/>
    <property type="molecule type" value="Genomic_DNA"/>
</dbReference>
<feature type="transmembrane region" description="Helical" evidence="6">
    <location>
        <begin position="143"/>
        <end position="164"/>
    </location>
</feature>
<organism evidence="7 8">
    <name type="scientific">Acanthoscelides obtectus</name>
    <name type="common">Bean weevil</name>
    <name type="synonym">Bruchus obtectus</name>
    <dbReference type="NCBI Taxonomy" id="200917"/>
    <lineage>
        <taxon>Eukaryota</taxon>
        <taxon>Metazoa</taxon>
        <taxon>Ecdysozoa</taxon>
        <taxon>Arthropoda</taxon>
        <taxon>Hexapoda</taxon>
        <taxon>Insecta</taxon>
        <taxon>Pterygota</taxon>
        <taxon>Neoptera</taxon>
        <taxon>Endopterygota</taxon>
        <taxon>Coleoptera</taxon>
        <taxon>Polyphaga</taxon>
        <taxon>Cucujiformia</taxon>
        <taxon>Chrysomeloidea</taxon>
        <taxon>Chrysomelidae</taxon>
        <taxon>Bruchinae</taxon>
        <taxon>Bruchini</taxon>
        <taxon>Acanthoscelides</taxon>
    </lineage>
</organism>
<protein>
    <recommendedName>
        <fullName evidence="9">Tryptophan-rich sensory protein</fullName>
    </recommendedName>
</protein>
<gene>
    <name evidence="7" type="ORF">ACAOBT_LOCUS7670</name>
</gene>
<comment type="similarity">
    <text evidence="2">Belongs to the TspO/BZRP family.</text>
</comment>
<feature type="transmembrane region" description="Helical" evidence="6">
    <location>
        <begin position="84"/>
        <end position="102"/>
    </location>
</feature>
<dbReference type="Pfam" id="PF03073">
    <property type="entry name" value="TspO_MBR"/>
    <property type="match status" value="1"/>
</dbReference>
<keyword evidence="4 6" id="KW-1133">Transmembrane helix</keyword>
<feature type="transmembrane region" description="Helical" evidence="6">
    <location>
        <begin position="51"/>
        <end position="72"/>
    </location>
</feature>
<evidence type="ECO:0008006" key="9">
    <source>
        <dbReference type="Google" id="ProtNLM"/>
    </source>
</evidence>
<keyword evidence="3 6" id="KW-0812">Transmembrane</keyword>
<reference evidence="7" key="1">
    <citation type="submission" date="2022-03" db="EMBL/GenBank/DDBJ databases">
        <authorList>
            <person name="Sayadi A."/>
        </authorList>
    </citation>
    <scope>NUCLEOTIDE SEQUENCE</scope>
</reference>
<evidence type="ECO:0000256" key="5">
    <source>
        <dbReference type="ARBA" id="ARBA00023136"/>
    </source>
</evidence>
<evidence type="ECO:0000256" key="6">
    <source>
        <dbReference type="SAM" id="Phobius"/>
    </source>
</evidence>
<dbReference type="OrthoDB" id="6717566at2759"/>
<feature type="transmembrane region" description="Helical" evidence="6">
    <location>
        <begin position="12"/>
        <end position="31"/>
    </location>
</feature>
<dbReference type="InterPro" id="IPR004307">
    <property type="entry name" value="TspO_MBR"/>
</dbReference>
<evidence type="ECO:0000313" key="8">
    <source>
        <dbReference type="Proteomes" id="UP001152888"/>
    </source>
</evidence>